<organism evidence="1 2">
    <name type="scientific">Stylonychia lemnae</name>
    <name type="common">Ciliate</name>
    <dbReference type="NCBI Taxonomy" id="5949"/>
    <lineage>
        <taxon>Eukaryota</taxon>
        <taxon>Sar</taxon>
        <taxon>Alveolata</taxon>
        <taxon>Ciliophora</taxon>
        <taxon>Intramacronucleata</taxon>
        <taxon>Spirotrichea</taxon>
        <taxon>Stichotrichia</taxon>
        <taxon>Sporadotrichida</taxon>
        <taxon>Oxytrichidae</taxon>
        <taxon>Stylonychinae</taxon>
        <taxon>Stylonychia</taxon>
    </lineage>
</organism>
<dbReference type="SUPFAM" id="SSF101152">
    <property type="entry name" value="Mob1/phocein"/>
    <property type="match status" value="1"/>
</dbReference>
<dbReference type="PANTHER" id="PTHR22599">
    <property type="entry name" value="MPS ONE BINDER KINASE ACTIVATOR-LIKE MOB"/>
    <property type="match status" value="1"/>
</dbReference>
<protein>
    <submittedName>
        <fullName evidence="1">Mob-like protein phocein</fullName>
    </submittedName>
</protein>
<dbReference type="Pfam" id="PF03637">
    <property type="entry name" value="Mob1_phocein"/>
    <property type="match status" value="1"/>
</dbReference>
<gene>
    <name evidence="1" type="primary">Contig11776.g12589</name>
    <name evidence="1" type="ORF">STYLEM_6675</name>
</gene>
<dbReference type="InterPro" id="IPR005301">
    <property type="entry name" value="MOB_kinase_act_fam"/>
</dbReference>
<name>A0A078A636_STYLE</name>
<dbReference type="OrthoDB" id="184876at2759"/>
<dbReference type="InParanoid" id="A0A078A636"/>
<dbReference type="AlphaFoldDB" id="A0A078A636"/>
<reference evidence="1 2" key="1">
    <citation type="submission" date="2014-06" db="EMBL/GenBank/DDBJ databases">
        <authorList>
            <person name="Swart Estienne"/>
        </authorList>
    </citation>
    <scope>NUCLEOTIDE SEQUENCE [LARGE SCALE GENOMIC DNA]</scope>
    <source>
        <strain evidence="1 2">130c</strain>
    </source>
</reference>
<keyword evidence="2" id="KW-1185">Reference proteome</keyword>
<dbReference type="InterPro" id="IPR036703">
    <property type="entry name" value="MOB_kinase_act_sf"/>
</dbReference>
<dbReference type="SMART" id="SM01388">
    <property type="entry name" value="Mob1_phocein"/>
    <property type="match status" value="1"/>
</dbReference>
<evidence type="ECO:0000313" key="2">
    <source>
        <dbReference type="Proteomes" id="UP000039865"/>
    </source>
</evidence>
<dbReference type="OMA" id="ATCTQMT"/>
<proteinExistence type="predicted"/>
<dbReference type="EMBL" id="CCKQ01006401">
    <property type="protein sequence ID" value="CDW77710.1"/>
    <property type="molecule type" value="Genomic_DNA"/>
</dbReference>
<evidence type="ECO:0000313" key="1">
    <source>
        <dbReference type="EMBL" id="CDW77710.1"/>
    </source>
</evidence>
<dbReference type="Proteomes" id="UP000039865">
    <property type="component" value="Unassembled WGS sequence"/>
</dbReference>
<sequence>MNLRRNRPGTKAADLWNWQENIQSLYDKQGVGRHFKYEWAFCSSRIPARIDKQLFITSTELFISMIGNDPSLIKKICEPPKEVDEAVWQYEHIRQFILELNLLVVQLQGICTTKSCPKMKATDEWLYLCASHKAPQECSAIDYMIHSLDNSTSLIHNNKNFNSRVSIPAASTKHLFSIVRRLYRLFTHTYFHHPDIFSDFEAEMHLCARFTEFAKRFKMMNQELFIIPDEALQI</sequence>
<accession>A0A078A636</accession>
<dbReference type="Gene3D" id="1.20.140.30">
    <property type="entry name" value="MOB kinase activator"/>
    <property type="match status" value="1"/>
</dbReference>